<feature type="transmembrane region" description="Helical" evidence="13">
    <location>
        <begin position="35"/>
        <end position="56"/>
    </location>
</feature>
<dbReference type="Pfam" id="PF00001">
    <property type="entry name" value="7tm_1"/>
    <property type="match status" value="1"/>
</dbReference>
<sequence>MEDKMEPFFNQTAGNGVVGNTCGIDFTQDAVFLPVLYGVFFIIGIPLNLMALYGLYKLIRTENILPVFVFNLLLSDFLQLSTLPLWMDYYRKDHYWSHGPRACQFMGLVFYVSIYVSIFSMCIIALERHLAIAQPLRFQALRSLKFAVSLAVAVWVVVTLPPSIAFETLFPAKQNFTLCIEKYPSEETFITYRLITLILSFALPFTFIFILHTMTLKSLAGVGSLMMEEKKRIKRFLNLLIVIFVSVLGPYHLIGCIKYIGLALQPEKCKWEKSVFVSYQLGRGLLSLNSLLDPVMYIFLRNDFREAARHYLDCSGGSRWQSVRKSRSRAISRSERPTNSSQESELYH</sequence>
<comment type="similarity">
    <text evidence="11">Belongs to the G-protein coupled receptor 1 family.</text>
</comment>
<evidence type="ECO:0000256" key="2">
    <source>
        <dbReference type="ARBA" id="ARBA00022475"/>
    </source>
</evidence>
<evidence type="ECO:0000259" key="14">
    <source>
        <dbReference type="PROSITE" id="PS50262"/>
    </source>
</evidence>
<keyword evidence="7" id="KW-1015">Disulfide bond</keyword>
<evidence type="ECO:0000256" key="1">
    <source>
        <dbReference type="ARBA" id="ARBA00004651"/>
    </source>
</evidence>
<feature type="transmembrane region" description="Helical" evidence="13">
    <location>
        <begin position="107"/>
        <end position="126"/>
    </location>
</feature>
<feature type="transmembrane region" description="Helical" evidence="13">
    <location>
        <begin position="68"/>
        <end position="87"/>
    </location>
</feature>
<accession>A0A8C9V2X4</accession>
<evidence type="ECO:0000256" key="11">
    <source>
        <dbReference type="RuleBase" id="RU000688"/>
    </source>
</evidence>
<dbReference type="GO" id="GO:0005886">
    <property type="term" value="C:plasma membrane"/>
    <property type="evidence" value="ECO:0007669"/>
    <property type="project" value="UniProtKB-SubCell"/>
</dbReference>
<dbReference type="GO" id="GO:0004930">
    <property type="term" value="F:G protein-coupled receptor activity"/>
    <property type="evidence" value="ECO:0007669"/>
    <property type="project" value="UniProtKB-KW"/>
</dbReference>
<evidence type="ECO:0000256" key="12">
    <source>
        <dbReference type="SAM" id="MobiDB-lite"/>
    </source>
</evidence>
<keyword evidence="5 11" id="KW-0297">G-protein coupled receptor</keyword>
<dbReference type="PANTHER" id="PTHR24234">
    <property type="entry name" value="LYSOPHOSPHATIDIC ACID RECEPTOR 5/SPHINGOSYLPHOSPHORYLCHOLINE RECEPTOR"/>
    <property type="match status" value="1"/>
</dbReference>
<name>A0A8C9V2X4_SCLFO</name>
<comment type="subcellular location">
    <subcellularLocation>
        <location evidence="1">Cell membrane</location>
        <topology evidence="1">Multi-pass membrane protein</topology>
    </subcellularLocation>
</comment>
<dbReference type="PROSITE" id="PS00237">
    <property type="entry name" value="G_PROTEIN_RECEP_F1_1"/>
    <property type="match status" value="1"/>
</dbReference>
<feature type="transmembrane region" description="Helical" evidence="13">
    <location>
        <begin position="190"/>
        <end position="215"/>
    </location>
</feature>
<keyword evidence="6 13" id="KW-0472">Membrane</keyword>
<keyword evidence="16" id="KW-1185">Reference proteome</keyword>
<dbReference type="GeneTree" id="ENSGT00950000183136"/>
<gene>
    <name evidence="15" type="primary">zgc:171579</name>
</gene>
<organism evidence="15 16">
    <name type="scientific">Scleropages formosus</name>
    <name type="common">Asian bonytongue</name>
    <name type="synonym">Osteoglossum formosum</name>
    <dbReference type="NCBI Taxonomy" id="113540"/>
    <lineage>
        <taxon>Eukaryota</taxon>
        <taxon>Metazoa</taxon>
        <taxon>Chordata</taxon>
        <taxon>Craniata</taxon>
        <taxon>Vertebrata</taxon>
        <taxon>Euteleostomi</taxon>
        <taxon>Actinopterygii</taxon>
        <taxon>Neopterygii</taxon>
        <taxon>Teleostei</taxon>
        <taxon>Osteoglossocephala</taxon>
        <taxon>Osteoglossomorpha</taxon>
        <taxon>Osteoglossiformes</taxon>
        <taxon>Osteoglossidae</taxon>
        <taxon>Scleropages</taxon>
    </lineage>
</organism>
<keyword evidence="9" id="KW-0325">Glycoprotein</keyword>
<evidence type="ECO:0000256" key="10">
    <source>
        <dbReference type="ARBA" id="ARBA00023224"/>
    </source>
</evidence>
<evidence type="ECO:0000313" key="16">
    <source>
        <dbReference type="Proteomes" id="UP000694397"/>
    </source>
</evidence>
<dbReference type="AlphaFoldDB" id="A0A8C9V2X4"/>
<dbReference type="PROSITE" id="PS50262">
    <property type="entry name" value="G_PROTEIN_RECEP_F1_2"/>
    <property type="match status" value="1"/>
</dbReference>
<evidence type="ECO:0000256" key="5">
    <source>
        <dbReference type="ARBA" id="ARBA00023040"/>
    </source>
</evidence>
<feature type="compositionally biased region" description="Polar residues" evidence="12">
    <location>
        <begin position="337"/>
        <end position="348"/>
    </location>
</feature>
<evidence type="ECO:0000256" key="7">
    <source>
        <dbReference type="ARBA" id="ARBA00023157"/>
    </source>
</evidence>
<dbReference type="SUPFAM" id="SSF81321">
    <property type="entry name" value="Family A G protein-coupled receptor-like"/>
    <property type="match status" value="1"/>
</dbReference>
<dbReference type="Ensembl" id="ENSSFOT00015019391.2">
    <property type="protein sequence ID" value="ENSSFOP00015019172.2"/>
    <property type="gene ID" value="ENSSFOG00015012334.2"/>
</dbReference>
<keyword evidence="4 13" id="KW-1133">Transmembrane helix</keyword>
<keyword evidence="10 11" id="KW-0807">Transducer</keyword>
<evidence type="ECO:0000256" key="4">
    <source>
        <dbReference type="ARBA" id="ARBA00022989"/>
    </source>
</evidence>
<evidence type="ECO:0000256" key="8">
    <source>
        <dbReference type="ARBA" id="ARBA00023170"/>
    </source>
</evidence>
<dbReference type="PANTHER" id="PTHR24234:SF8">
    <property type="entry name" value="G-PROTEIN COUPLED RECEPTOR 4-LIKE"/>
    <property type="match status" value="1"/>
</dbReference>
<reference evidence="15 16" key="1">
    <citation type="submission" date="2019-04" db="EMBL/GenBank/DDBJ databases">
        <authorList>
            <consortium name="Wellcome Sanger Institute Data Sharing"/>
        </authorList>
    </citation>
    <scope>NUCLEOTIDE SEQUENCE [LARGE SCALE GENOMIC DNA]</scope>
</reference>
<feature type="transmembrane region" description="Helical" evidence="13">
    <location>
        <begin position="236"/>
        <end position="261"/>
    </location>
</feature>
<dbReference type="Proteomes" id="UP000694397">
    <property type="component" value="Chromosome 4"/>
</dbReference>
<dbReference type="InterPro" id="IPR000276">
    <property type="entry name" value="GPCR_Rhodpsn"/>
</dbReference>
<evidence type="ECO:0000256" key="13">
    <source>
        <dbReference type="SAM" id="Phobius"/>
    </source>
</evidence>
<feature type="domain" description="G-protein coupled receptors family 1 profile" evidence="14">
    <location>
        <begin position="47"/>
        <end position="297"/>
    </location>
</feature>
<evidence type="ECO:0000256" key="3">
    <source>
        <dbReference type="ARBA" id="ARBA00022692"/>
    </source>
</evidence>
<evidence type="ECO:0000256" key="9">
    <source>
        <dbReference type="ARBA" id="ARBA00023180"/>
    </source>
</evidence>
<feature type="transmembrane region" description="Helical" evidence="13">
    <location>
        <begin position="146"/>
        <end position="170"/>
    </location>
</feature>
<keyword evidence="3 11" id="KW-0812">Transmembrane</keyword>
<protein>
    <submittedName>
        <fullName evidence="15">Zgc:171579</fullName>
    </submittedName>
</protein>
<dbReference type="OrthoDB" id="9946711at2759"/>
<evidence type="ECO:0000313" key="15">
    <source>
        <dbReference type="Ensembl" id="ENSSFOP00015019172.2"/>
    </source>
</evidence>
<dbReference type="PRINTS" id="PR00237">
    <property type="entry name" value="GPCRRHODOPSN"/>
</dbReference>
<keyword evidence="2" id="KW-1003">Cell membrane</keyword>
<evidence type="ECO:0000256" key="6">
    <source>
        <dbReference type="ARBA" id="ARBA00023136"/>
    </source>
</evidence>
<dbReference type="InterPro" id="IPR017452">
    <property type="entry name" value="GPCR_Rhodpsn_7TM"/>
</dbReference>
<reference evidence="15" key="2">
    <citation type="submission" date="2025-08" db="UniProtKB">
        <authorList>
            <consortium name="Ensembl"/>
        </authorList>
    </citation>
    <scope>IDENTIFICATION</scope>
</reference>
<feature type="region of interest" description="Disordered" evidence="12">
    <location>
        <begin position="328"/>
        <end position="348"/>
    </location>
</feature>
<keyword evidence="8 11" id="KW-0675">Receptor</keyword>
<proteinExistence type="inferred from homology"/>
<dbReference type="Gene3D" id="1.20.1070.10">
    <property type="entry name" value="Rhodopsin 7-helix transmembrane proteins"/>
    <property type="match status" value="1"/>
</dbReference>
<reference evidence="15" key="3">
    <citation type="submission" date="2025-09" db="UniProtKB">
        <authorList>
            <consortium name="Ensembl"/>
        </authorList>
    </citation>
    <scope>IDENTIFICATION</scope>
</reference>